<evidence type="ECO:0000313" key="3">
    <source>
        <dbReference type="Proteomes" id="UP000448943"/>
    </source>
</evidence>
<name>A0A6N9Q6P8_9BACL</name>
<sequence>MGNMSIIYEALLDLHAEVVIKESIRKFREVNLYKEIDDALQNGDEDLFIKLTNELKTINESSA</sequence>
<gene>
    <name evidence="2" type="ORF">ERL59_16190</name>
</gene>
<accession>A0A6N9Q6P8</accession>
<feature type="domain" description="IDEAL" evidence="1">
    <location>
        <begin position="19"/>
        <end position="55"/>
    </location>
</feature>
<dbReference type="InterPro" id="IPR027393">
    <property type="entry name" value="Virus_scaffolding_prot_C"/>
</dbReference>
<evidence type="ECO:0000259" key="1">
    <source>
        <dbReference type="SMART" id="SM00914"/>
    </source>
</evidence>
<dbReference type="Proteomes" id="UP000448943">
    <property type="component" value="Unassembled WGS sequence"/>
</dbReference>
<dbReference type="InterPro" id="IPR014957">
    <property type="entry name" value="IDEAL_dom"/>
</dbReference>
<dbReference type="OrthoDB" id="2155814at2"/>
<dbReference type="SMART" id="SM00914">
    <property type="entry name" value="IDEAL"/>
    <property type="match status" value="1"/>
</dbReference>
<protein>
    <submittedName>
        <fullName evidence="2">IDEAL domain-containing protein</fullName>
    </submittedName>
</protein>
<dbReference type="AlphaFoldDB" id="A0A6N9Q6P8"/>
<dbReference type="Pfam" id="PF08858">
    <property type="entry name" value="IDEAL"/>
    <property type="match status" value="1"/>
</dbReference>
<reference evidence="2 3" key="1">
    <citation type="submission" date="2019-01" db="EMBL/GenBank/DDBJ databases">
        <title>Chengkuizengella sp. nov., isolated from deep-sea sediment of East Pacific Ocean.</title>
        <authorList>
            <person name="Yang J."/>
            <person name="Lai Q."/>
            <person name="Shao Z."/>
        </authorList>
    </citation>
    <scope>NUCLEOTIDE SEQUENCE [LARGE SCALE GENOMIC DNA]</scope>
    <source>
        <strain evidence="2 3">YPA3-1-1</strain>
    </source>
</reference>
<proteinExistence type="predicted"/>
<organism evidence="2 3">
    <name type="scientific">Chengkuizengella marina</name>
    <dbReference type="NCBI Taxonomy" id="2507566"/>
    <lineage>
        <taxon>Bacteria</taxon>
        <taxon>Bacillati</taxon>
        <taxon>Bacillota</taxon>
        <taxon>Bacilli</taxon>
        <taxon>Bacillales</taxon>
        <taxon>Paenibacillaceae</taxon>
        <taxon>Chengkuizengella</taxon>
    </lineage>
</organism>
<dbReference type="Gene3D" id="4.10.810.10">
    <property type="entry name" value="Virus Scaffolding Protein, Chain A"/>
    <property type="match status" value="1"/>
</dbReference>
<comment type="caution">
    <text evidence="2">The sequence shown here is derived from an EMBL/GenBank/DDBJ whole genome shotgun (WGS) entry which is preliminary data.</text>
</comment>
<dbReference type="EMBL" id="SIJB01000032">
    <property type="protein sequence ID" value="NBI30489.1"/>
    <property type="molecule type" value="Genomic_DNA"/>
</dbReference>
<keyword evidence="3" id="KW-1185">Reference proteome</keyword>
<evidence type="ECO:0000313" key="2">
    <source>
        <dbReference type="EMBL" id="NBI30489.1"/>
    </source>
</evidence>